<dbReference type="RefSeq" id="WP_312864322.1">
    <property type="nucleotide sequence ID" value="NZ_JACHIW010000001.1"/>
</dbReference>
<accession>A0A840Q949</accession>
<name>A0A840Q949_9PSEU</name>
<evidence type="ECO:0000313" key="2">
    <source>
        <dbReference type="Proteomes" id="UP000584374"/>
    </source>
</evidence>
<gene>
    <name evidence="1" type="ORF">BJ970_003991</name>
</gene>
<sequence>MQQTIDAMNRRKVSDIDCPADAFGHERLVTTVAEFCDRWNTGVRNLTDDAKEISGRLALCVQVYRQTDEAARAHFEGIVQRTTGEDPAAE</sequence>
<dbReference type="Proteomes" id="UP000584374">
    <property type="component" value="Unassembled WGS sequence"/>
</dbReference>
<evidence type="ECO:0000313" key="1">
    <source>
        <dbReference type="EMBL" id="MBB5156457.1"/>
    </source>
</evidence>
<dbReference type="EMBL" id="JACHIW010000001">
    <property type="protein sequence ID" value="MBB5156457.1"/>
    <property type="molecule type" value="Genomic_DNA"/>
</dbReference>
<evidence type="ECO:0008006" key="3">
    <source>
        <dbReference type="Google" id="ProtNLM"/>
    </source>
</evidence>
<comment type="caution">
    <text evidence="1">The sequence shown here is derived from an EMBL/GenBank/DDBJ whole genome shotgun (WGS) entry which is preliminary data.</text>
</comment>
<proteinExistence type="predicted"/>
<reference evidence="1 2" key="1">
    <citation type="submission" date="2020-08" db="EMBL/GenBank/DDBJ databases">
        <title>Sequencing the genomes of 1000 actinobacteria strains.</title>
        <authorList>
            <person name="Klenk H.-P."/>
        </authorList>
    </citation>
    <scope>NUCLEOTIDE SEQUENCE [LARGE SCALE GENOMIC DNA]</scope>
    <source>
        <strain evidence="1 2">DSM 45584</strain>
    </source>
</reference>
<dbReference type="AlphaFoldDB" id="A0A840Q949"/>
<protein>
    <recommendedName>
        <fullName evidence="3">Excreted virulence factor EspC (Type VII ESX diderm)</fullName>
    </recommendedName>
</protein>
<keyword evidence="2" id="KW-1185">Reference proteome</keyword>
<organism evidence="1 2">
    <name type="scientific">Saccharopolyspora phatthalungensis</name>
    <dbReference type="NCBI Taxonomy" id="664693"/>
    <lineage>
        <taxon>Bacteria</taxon>
        <taxon>Bacillati</taxon>
        <taxon>Actinomycetota</taxon>
        <taxon>Actinomycetes</taxon>
        <taxon>Pseudonocardiales</taxon>
        <taxon>Pseudonocardiaceae</taxon>
        <taxon>Saccharopolyspora</taxon>
    </lineage>
</organism>